<feature type="transmembrane region" description="Helical" evidence="9">
    <location>
        <begin position="125"/>
        <end position="148"/>
    </location>
</feature>
<organism evidence="11 12">
    <name type="scientific">Allosphingosinicella indica</name>
    <dbReference type="NCBI Taxonomy" id="941907"/>
    <lineage>
        <taxon>Bacteria</taxon>
        <taxon>Pseudomonadati</taxon>
        <taxon>Pseudomonadota</taxon>
        <taxon>Alphaproteobacteria</taxon>
        <taxon>Sphingomonadales</taxon>
        <taxon>Sphingomonadaceae</taxon>
        <taxon>Allosphingosinicella</taxon>
    </lineage>
</organism>
<evidence type="ECO:0000313" key="11">
    <source>
        <dbReference type="EMBL" id="SMF72531.1"/>
    </source>
</evidence>
<dbReference type="PANTHER" id="PTHR30433:SF2">
    <property type="entry name" value="MOTILITY PROTEIN A"/>
    <property type="match status" value="1"/>
</dbReference>
<dbReference type="InterPro" id="IPR002898">
    <property type="entry name" value="MotA_ExbB_proton_chnl"/>
</dbReference>
<sequence>MIQWAVRLFDPLSFLLVAGGALMIAIVRHSRHDLWRAFGALRPLFRDDPERDADAARHAVRQIAHIADLKGTVCADRVRGAGAFVRRAAIQLANSHTPDDFREWADHDLSRRAARHAGAASFWRAIADAAPSAGMIGTVIGLIGMFAAMEDPARMGAPMALALLTTLYGLLFSAVIAGPIAARLERLSEAELAWQRAVIDKLDTLARAEALAIHPAHPAHRLLRVAG</sequence>
<dbReference type="GO" id="GO:0006935">
    <property type="term" value="P:chemotaxis"/>
    <property type="evidence" value="ECO:0007669"/>
    <property type="project" value="InterPro"/>
</dbReference>
<evidence type="ECO:0000256" key="2">
    <source>
        <dbReference type="ARBA" id="ARBA00008038"/>
    </source>
</evidence>
<feature type="domain" description="MotA/TolQ/ExbB proton channel" evidence="10">
    <location>
        <begin position="85"/>
        <end position="192"/>
    </location>
</feature>
<dbReference type="GO" id="GO:0071978">
    <property type="term" value="P:bacterial-type flagellum-dependent swarming motility"/>
    <property type="evidence" value="ECO:0007669"/>
    <property type="project" value="InterPro"/>
</dbReference>
<dbReference type="RefSeq" id="WP_244552322.1">
    <property type="nucleotide sequence ID" value="NZ_LT840185.1"/>
</dbReference>
<gene>
    <name evidence="11" type="ORF">SAMN06295910_2032</name>
</gene>
<name>A0A1X7GP53_9SPHN</name>
<keyword evidence="7 9" id="KW-1133">Transmembrane helix</keyword>
<evidence type="ECO:0000256" key="7">
    <source>
        <dbReference type="ARBA" id="ARBA00022989"/>
    </source>
</evidence>
<dbReference type="GO" id="GO:0005886">
    <property type="term" value="C:plasma membrane"/>
    <property type="evidence" value="ECO:0007669"/>
    <property type="project" value="UniProtKB-SubCell"/>
</dbReference>
<dbReference type="STRING" id="941907.SAMN06295910_2032"/>
<proteinExistence type="inferred from homology"/>
<evidence type="ECO:0000256" key="4">
    <source>
        <dbReference type="ARBA" id="ARBA00022475"/>
    </source>
</evidence>
<keyword evidence="4" id="KW-1003">Cell membrane</keyword>
<dbReference type="Proteomes" id="UP000192934">
    <property type="component" value="Chromosome I"/>
</dbReference>
<evidence type="ECO:0000256" key="8">
    <source>
        <dbReference type="ARBA" id="ARBA00023136"/>
    </source>
</evidence>
<dbReference type="AlphaFoldDB" id="A0A1X7GP53"/>
<reference evidence="12" key="1">
    <citation type="submission" date="2017-04" db="EMBL/GenBank/DDBJ databases">
        <authorList>
            <person name="Varghese N."/>
            <person name="Submissions S."/>
        </authorList>
    </citation>
    <scope>NUCLEOTIDE SEQUENCE [LARGE SCALE GENOMIC DNA]</scope>
    <source>
        <strain evidence="12">Dd16</strain>
    </source>
</reference>
<protein>
    <submittedName>
        <fullName evidence="11">Chemotaxis protein MotA</fullName>
    </submittedName>
</protein>
<keyword evidence="6" id="KW-0283">Flagellar rotation</keyword>
<feature type="transmembrane region" description="Helical" evidence="9">
    <location>
        <begin position="160"/>
        <end position="182"/>
    </location>
</feature>
<comment type="similarity">
    <text evidence="2">Belongs to the MotA family.</text>
</comment>
<dbReference type="PROSITE" id="PS01307">
    <property type="entry name" value="MOTA"/>
    <property type="match status" value="1"/>
</dbReference>
<evidence type="ECO:0000256" key="3">
    <source>
        <dbReference type="ARBA" id="ARBA00022448"/>
    </source>
</evidence>
<keyword evidence="12" id="KW-1185">Reference proteome</keyword>
<keyword evidence="8 9" id="KW-0472">Membrane</keyword>
<evidence type="ECO:0000313" key="12">
    <source>
        <dbReference type="Proteomes" id="UP000192934"/>
    </source>
</evidence>
<keyword evidence="5 9" id="KW-0812">Transmembrane</keyword>
<comment type="subcellular location">
    <subcellularLocation>
        <location evidence="1">Cell membrane</location>
        <topology evidence="1">Multi-pass membrane protein</topology>
    </subcellularLocation>
</comment>
<dbReference type="Pfam" id="PF01618">
    <property type="entry name" value="MotA_ExbB"/>
    <property type="match status" value="1"/>
</dbReference>
<evidence type="ECO:0000256" key="5">
    <source>
        <dbReference type="ARBA" id="ARBA00022692"/>
    </source>
</evidence>
<dbReference type="PANTHER" id="PTHR30433">
    <property type="entry name" value="CHEMOTAXIS PROTEIN MOTA"/>
    <property type="match status" value="1"/>
</dbReference>
<dbReference type="InterPro" id="IPR000540">
    <property type="entry name" value="Flag_MotA_CS"/>
</dbReference>
<dbReference type="EMBL" id="LT840185">
    <property type="protein sequence ID" value="SMF72531.1"/>
    <property type="molecule type" value="Genomic_DNA"/>
</dbReference>
<feature type="transmembrane region" description="Helical" evidence="9">
    <location>
        <begin position="6"/>
        <end position="27"/>
    </location>
</feature>
<evidence type="ECO:0000256" key="9">
    <source>
        <dbReference type="SAM" id="Phobius"/>
    </source>
</evidence>
<dbReference type="InterPro" id="IPR047055">
    <property type="entry name" value="MotA-like"/>
</dbReference>
<keyword evidence="3" id="KW-0813">Transport</keyword>
<evidence type="ECO:0000256" key="6">
    <source>
        <dbReference type="ARBA" id="ARBA00022779"/>
    </source>
</evidence>
<accession>A0A1X7GP53</accession>
<evidence type="ECO:0000256" key="1">
    <source>
        <dbReference type="ARBA" id="ARBA00004651"/>
    </source>
</evidence>
<evidence type="ECO:0000259" key="10">
    <source>
        <dbReference type="Pfam" id="PF01618"/>
    </source>
</evidence>